<sequence length="286" mass="32222">MKLWRALPNAAELMQRKSYAGHGPCDVLSRSKIMLKATAETEIIAKEVVSVLHDLRVAQVMQPEEIRGLGIMVNKLEDIASVKSPGAKNQPTIAQMFARKPIDTGATDEELTAPATSARQMSFPIAGSDEELAETESERSESDSEDVDFTQSLTQNNQDWNVFENTEELALDEEIALDDKQSIQRAYQSAARCFAWNRYELARLNISKRRRETLSEDIHARKTVSRSIDIITEHAKRRKERSGVDGLREFLDFSRALCRRQEIIDTNADFIIAWLGAIGDIERALA</sequence>
<dbReference type="InterPro" id="IPR036775">
    <property type="entry name" value="DNA_pol_Y-fam_lit_finger_sf"/>
</dbReference>
<dbReference type="Gene3D" id="3.30.1490.100">
    <property type="entry name" value="DNA polymerase, Y-family, little finger domain"/>
    <property type="match status" value="1"/>
</dbReference>
<organism evidence="2">
    <name type="scientific">Ostreococcus mediterraneus</name>
    <dbReference type="NCBI Taxonomy" id="1486918"/>
    <lineage>
        <taxon>Eukaryota</taxon>
        <taxon>Viridiplantae</taxon>
        <taxon>Chlorophyta</taxon>
        <taxon>Mamiellophyceae</taxon>
        <taxon>Mamiellales</taxon>
        <taxon>Bathycoccaceae</taxon>
        <taxon>Ostreococcus</taxon>
    </lineage>
</organism>
<proteinExistence type="predicted"/>
<evidence type="ECO:0000256" key="1">
    <source>
        <dbReference type="SAM" id="MobiDB-lite"/>
    </source>
</evidence>
<dbReference type="GO" id="GO:0006281">
    <property type="term" value="P:DNA repair"/>
    <property type="evidence" value="ECO:0007669"/>
    <property type="project" value="InterPro"/>
</dbReference>
<name>A0A7S0KGZ6_9CHLO</name>
<reference evidence="2" key="1">
    <citation type="submission" date="2021-01" db="EMBL/GenBank/DDBJ databases">
        <authorList>
            <person name="Corre E."/>
            <person name="Pelletier E."/>
            <person name="Niang G."/>
            <person name="Scheremetjew M."/>
            <person name="Finn R."/>
            <person name="Kale V."/>
            <person name="Holt S."/>
            <person name="Cochrane G."/>
            <person name="Meng A."/>
            <person name="Brown T."/>
            <person name="Cohen L."/>
        </authorList>
    </citation>
    <scope>NUCLEOTIDE SEQUENCE</scope>
    <source>
        <strain evidence="2">Clade-D-RCC2572</strain>
    </source>
</reference>
<gene>
    <name evidence="2" type="ORF">OMED0929_LOCUS2487</name>
</gene>
<dbReference type="AlphaFoldDB" id="A0A7S0KGZ6"/>
<protein>
    <submittedName>
        <fullName evidence="2">Uncharacterized protein</fullName>
    </submittedName>
</protein>
<evidence type="ECO:0000313" key="2">
    <source>
        <dbReference type="EMBL" id="CAD8579836.1"/>
    </source>
</evidence>
<feature type="region of interest" description="Disordered" evidence="1">
    <location>
        <begin position="129"/>
        <end position="148"/>
    </location>
</feature>
<accession>A0A7S0KGZ6</accession>
<dbReference type="EMBL" id="HBEW01003024">
    <property type="protein sequence ID" value="CAD8579836.1"/>
    <property type="molecule type" value="Transcribed_RNA"/>
</dbReference>
<feature type="region of interest" description="Disordered" evidence="1">
    <location>
        <begin position="104"/>
        <end position="124"/>
    </location>
</feature>
<dbReference type="GO" id="GO:0003684">
    <property type="term" value="F:damaged DNA binding"/>
    <property type="evidence" value="ECO:0007669"/>
    <property type="project" value="InterPro"/>
</dbReference>